<accession>A0ABU1AZX3</accession>
<dbReference type="Proteomes" id="UP001225316">
    <property type="component" value="Unassembled WGS sequence"/>
</dbReference>
<dbReference type="RefSeq" id="WP_308952549.1">
    <property type="nucleotide sequence ID" value="NZ_JARXHW010000100.1"/>
</dbReference>
<proteinExistence type="predicted"/>
<dbReference type="EMBL" id="JARXHW010000100">
    <property type="protein sequence ID" value="MDQ8209631.1"/>
    <property type="molecule type" value="Genomic_DNA"/>
</dbReference>
<evidence type="ECO:0000313" key="2">
    <source>
        <dbReference type="EMBL" id="MDQ8209631.1"/>
    </source>
</evidence>
<keyword evidence="1" id="KW-0175">Coiled coil</keyword>
<name>A0ABU1AZX3_9BACT</name>
<reference evidence="2 3" key="1">
    <citation type="submission" date="2023-04" db="EMBL/GenBank/DDBJ databases">
        <title>A novel bacteria isolated from coastal sediment.</title>
        <authorList>
            <person name="Liu X.-J."/>
            <person name="Du Z.-J."/>
        </authorList>
    </citation>
    <scope>NUCLEOTIDE SEQUENCE [LARGE SCALE GENOMIC DNA]</scope>
    <source>
        <strain evidence="2 3">SDUM461003</strain>
    </source>
</reference>
<feature type="coiled-coil region" evidence="1">
    <location>
        <begin position="14"/>
        <end position="41"/>
    </location>
</feature>
<sequence length="110" mass="12581">MSIIDDILKGLPDNARLRAFIEEQNSKIEILKSENNHLKNKLKRLEPVGFVESEGLLWKKKSDGTFEKRPYCPHCTNNPIMSQFPPGMTMEWMCSKCDFGADGKIEPPKV</sequence>
<protein>
    <submittedName>
        <fullName evidence="2">Uncharacterized protein</fullName>
    </submittedName>
</protein>
<keyword evidence="3" id="KW-1185">Reference proteome</keyword>
<evidence type="ECO:0000313" key="3">
    <source>
        <dbReference type="Proteomes" id="UP001225316"/>
    </source>
</evidence>
<evidence type="ECO:0000256" key="1">
    <source>
        <dbReference type="SAM" id="Coils"/>
    </source>
</evidence>
<dbReference type="CDD" id="cd14686">
    <property type="entry name" value="bZIP"/>
    <property type="match status" value="1"/>
</dbReference>
<organism evidence="2 3">
    <name type="scientific">Thalassobacterium maritimum</name>
    <dbReference type="NCBI Taxonomy" id="3041265"/>
    <lineage>
        <taxon>Bacteria</taxon>
        <taxon>Pseudomonadati</taxon>
        <taxon>Verrucomicrobiota</taxon>
        <taxon>Opitutia</taxon>
        <taxon>Puniceicoccales</taxon>
        <taxon>Coraliomargaritaceae</taxon>
        <taxon>Thalassobacterium</taxon>
    </lineage>
</organism>
<comment type="caution">
    <text evidence="2">The sequence shown here is derived from an EMBL/GenBank/DDBJ whole genome shotgun (WGS) entry which is preliminary data.</text>
</comment>
<gene>
    <name evidence="2" type="ORF">QEH52_19080</name>
</gene>